<dbReference type="AlphaFoldDB" id="A0A011UXJ5"/>
<dbReference type="SUPFAM" id="SSF46894">
    <property type="entry name" value="C-terminal effector domain of the bipartite response regulators"/>
    <property type="match status" value="1"/>
</dbReference>
<evidence type="ECO:0000313" key="5">
    <source>
        <dbReference type="EMBL" id="EXL10598.1"/>
    </source>
</evidence>
<dbReference type="Proteomes" id="UP000019849">
    <property type="component" value="Unassembled WGS sequence"/>
</dbReference>
<organism evidence="5 6">
    <name type="scientific">Aquamicrobium defluvii</name>
    <dbReference type="NCBI Taxonomy" id="69279"/>
    <lineage>
        <taxon>Bacteria</taxon>
        <taxon>Pseudomonadati</taxon>
        <taxon>Pseudomonadota</taxon>
        <taxon>Alphaproteobacteria</taxon>
        <taxon>Hyphomicrobiales</taxon>
        <taxon>Phyllobacteriaceae</taxon>
        <taxon>Aquamicrobium</taxon>
    </lineage>
</organism>
<proteinExistence type="predicted"/>
<keyword evidence="2" id="KW-0238">DNA-binding</keyword>
<name>A0A011UXJ5_9HYPH</name>
<dbReference type="GO" id="GO:0003677">
    <property type="term" value="F:DNA binding"/>
    <property type="evidence" value="ECO:0007669"/>
    <property type="project" value="UniProtKB-KW"/>
</dbReference>
<dbReference type="STRING" id="69279.BG36_01815"/>
<dbReference type="InterPro" id="IPR036388">
    <property type="entry name" value="WH-like_DNA-bd_sf"/>
</dbReference>
<dbReference type="HOGENOM" id="CLU_067793_0_0_5"/>
<comment type="caution">
    <text evidence="5">The sequence shown here is derived from an EMBL/GenBank/DDBJ whole genome shotgun (WGS) entry which is preliminary data.</text>
</comment>
<dbReference type="PROSITE" id="PS50043">
    <property type="entry name" value="HTH_LUXR_2"/>
    <property type="match status" value="1"/>
</dbReference>
<dbReference type="PROSITE" id="PS00622">
    <property type="entry name" value="HTH_LUXR_1"/>
    <property type="match status" value="1"/>
</dbReference>
<dbReference type="PRINTS" id="PR00038">
    <property type="entry name" value="HTHLUXR"/>
</dbReference>
<reference evidence="5 6" key="1">
    <citation type="submission" date="2014-02" db="EMBL/GenBank/DDBJ databases">
        <title>Aquamicrobium defluvii Genome sequencing.</title>
        <authorList>
            <person name="Wang X."/>
        </authorList>
    </citation>
    <scope>NUCLEOTIDE SEQUENCE [LARGE SCALE GENOMIC DNA]</scope>
    <source>
        <strain evidence="5 6">W13Z1</strain>
    </source>
</reference>
<keyword evidence="1" id="KW-0805">Transcription regulation</keyword>
<dbReference type="eggNOG" id="COG2197">
    <property type="taxonomic scope" value="Bacteria"/>
</dbReference>
<evidence type="ECO:0000259" key="4">
    <source>
        <dbReference type="PROSITE" id="PS50043"/>
    </source>
</evidence>
<gene>
    <name evidence="5" type="ORF">BG36_01815</name>
</gene>
<sequence>MAVREKNPQGVVGRKLLSQPQWYVALSDLLSLAGDPGFPDALAATIRSLVQFDYTVTFAYNGPDVPICMHHTFQPKQYEIHVDEYRIGPYLLDPFYKAAATGTRSGLYRLAEVAPDQFYKSEYYRSYYVQTGPVDEIALFVPGNGDWTVVISLMRAPTQPAFSAHDLRTLRCIEPLLRGIAQMHWKADERLVGVEPTEDEKEVLRRTVQEALSTRGMPALTPRELEVVGSVLEGHSSESISNLLGISAGTVRIHRKNIYAKMRISSQRELFAIFMKSPVMSAKPQQS</sequence>
<dbReference type="RefSeq" id="WP_051611269.1">
    <property type="nucleotide sequence ID" value="NZ_KK073877.1"/>
</dbReference>
<dbReference type="SMART" id="SM00421">
    <property type="entry name" value="HTH_LUXR"/>
    <property type="match status" value="1"/>
</dbReference>
<dbReference type="PANTHER" id="PTHR44688">
    <property type="entry name" value="DNA-BINDING TRANSCRIPTIONAL ACTIVATOR DEVR_DOSR"/>
    <property type="match status" value="1"/>
</dbReference>
<accession>A0A011UXJ5</accession>
<dbReference type="GO" id="GO:0006355">
    <property type="term" value="P:regulation of DNA-templated transcription"/>
    <property type="evidence" value="ECO:0007669"/>
    <property type="project" value="InterPro"/>
</dbReference>
<dbReference type="Pfam" id="PF00196">
    <property type="entry name" value="GerE"/>
    <property type="match status" value="1"/>
</dbReference>
<dbReference type="PANTHER" id="PTHR44688:SF16">
    <property type="entry name" value="DNA-BINDING TRANSCRIPTIONAL ACTIVATOR DEVR_DOSR"/>
    <property type="match status" value="1"/>
</dbReference>
<evidence type="ECO:0000256" key="1">
    <source>
        <dbReference type="ARBA" id="ARBA00023015"/>
    </source>
</evidence>
<evidence type="ECO:0000313" key="6">
    <source>
        <dbReference type="Proteomes" id="UP000019849"/>
    </source>
</evidence>
<keyword evidence="3" id="KW-0804">Transcription</keyword>
<dbReference type="Gene3D" id="1.10.10.10">
    <property type="entry name" value="Winged helix-like DNA-binding domain superfamily/Winged helix DNA-binding domain"/>
    <property type="match status" value="1"/>
</dbReference>
<protein>
    <submittedName>
        <fullName evidence="5">LuxR family transcriptional regulator</fullName>
    </submittedName>
</protein>
<dbReference type="InterPro" id="IPR016032">
    <property type="entry name" value="Sig_transdc_resp-reg_C-effctor"/>
</dbReference>
<dbReference type="EMBL" id="JENY01000001">
    <property type="protein sequence ID" value="EXL10598.1"/>
    <property type="molecule type" value="Genomic_DNA"/>
</dbReference>
<evidence type="ECO:0000256" key="2">
    <source>
        <dbReference type="ARBA" id="ARBA00023125"/>
    </source>
</evidence>
<feature type="domain" description="HTH luxR-type" evidence="4">
    <location>
        <begin position="213"/>
        <end position="278"/>
    </location>
</feature>
<dbReference type="InterPro" id="IPR000792">
    <property type="entry name" value="Tscrpt_reg_LuxR_C"/>
</dbReference>
<evidence type="ECO:0000256" key="3">
    <source>
        <dbReference type="ARBA" id="ARBA00023163"/>
    </source>
</evidence>
<dbReference type="CDD" id="cd06170">
    <property type="entry name" value="LuxR_C_like"/>
    <property type="match status" value="1"/>
</dbReference>
<dbReference type="PATRIC" id="fig|69279.3.peg.368"/>